<dbReference type="OMA" id="MASCHAH"/>
<dbReference type="PANTHER" id="PTHR37610:SF6">
    <property type="entry name" value="GAG-POLYPEPTIDE OF LTR COPIA-TYPE-RELATED"/>
    <property type="match status" value="1"/>
</dbReference>
<dbReference type="InParanoid" id="A0A3Q7I587"/>
<dbReference type="Gramene" id="Solyc09g063095.1.1">
    <property type="protein sequence ID" value="Solyc09g063095.1.1"/>
    <property type="gene ID" value="Solyc09g063095.1"/>
</dbReference>
<accession>A0A3Q7I587</accession>
<name>A0A3Q7I587_SOLLC</name>
<protein>
    <submittedName>
        <fullName evidence="1">Uncharacterized protein</fullName>
    </submittedName>
</protein>
<reference evidence="1" key="2">
    <citation type="submission" date="2019-01" db="UniProtKB">
        <authorList>
            <consortium name="EnsemblPlants"/>
        </authorList>
    </citation>
    <scope>IDENTIFICATION</scope>
    <source>
        <strain evidence="1">cv. Heinz 1706</strain>
    </source>
</reference>
<dbReference type="AlphaFoldDB" id="A0A3Q7I587"/>
<dbReference type="EnsemblPlants" id="Solyc09g063095.1.1">
    <property type="protein sequence ID" value="Solyc09g063095.1.1"/>
    <property type="gene ID" value="Solyc09g063095.1"/>
</dbReference>
<proteinExistence type="predicted"/>
<sequence>MVRRSGARLGENFMSYGGWKRVVVIGLSVKNKIEFFDGSIVVPTDITLQRAWSRCNDMVLSLLLNSLSKEIVEFVLCSQRAKILWSDLKDRFGQANGAKLFQLQKF</sequence>
<dbReference type="Proteomes" id="UP000004994">
    <property type="component" value="Chromosome 9"/>
</dbReference>
<evidence type="ECO:0000313" key="2">
    <source>
        <dbReference type="Proteomes" id="UP000004994"/>
    </source>
</evidence>
<organism evidence="1">
    <name type="scientific">Solanum lycopersicum</name>
    <name type="common">Tomato</name>
    <name type="synonym">Lycopersicon esculentum</name>
    <dbReference type="NCBI Taxonomy" id="4081"/>
    <lineage>
        <taxon>Eukaryota</taxon>
        <taxon>Viridiplantae</taxon>
        <taxon>Streptophyta</taxon>
        <taxon>Embryophyta</taxon>
        <taxon>Tracheophyta</taxon>
        <taxon>Spermatophyta</taxon>
        <taxon>Magnoliopsida</taxon>
        <taxon>eudicotyledons</taxon>
        <taxon>Gunneridae</taxon>
        <taxon>Pentapetalae</taxon>
        <taxon>asterids</taxon>
        <taxon>lamiids</taxon>
        <taxon>Solanales</taxon>
        <taxon>Solanaceae</taxon>
        <taxon>Solanoideae</taxon>
        <taxon>Solaneae</taxon>
        <taxon>Solanum</taxon>
        <taxon>Solanum subgen. Lycopersicon</taxon>
    </lineage>
</organism>
<evidence type="ECO:0000313" key="1">
    <source>
        <dbReference type="EnsemblPlants" id="Solyc09g063095.1.1"/>
    </source>
</evidence>
<reference evidence="1" key="1">
    <citation type="journal article" date="2012" name="Nature">
        <title>The tomato genome sequence provides insights into fleshy fruit evolution.</title>
        <authorList>
            <consortium name="Tomato Genome Consortium"/>
        </authorList>
    </citation>
    <scope>NUCLEOTIDE SEQUENCE [LARGE SCALE GENOMIC DNA]</scope>
    <source>
        <strain evidence="1">cv. Heinz 1706</strain>
    </source>
</reference>
<keyword evidence="2" id="KW-1185">Reference proteome</keyword>
<dbReference type="PANTHER" id="PTHR37610">
    <property type="entry name" value="CCHC-TYPE DOMAIN-CONTAINING PROTEIN"/>
    <property type="match status" value="1"/>
</dbReference>